<keyword evidence="2" id="KW-1185">Reference proteome</keyword>
<gene>
    <name evidence="1" type="ORF">FHETE_7917</name>
</gene>
<proteinExistence type="predicted"/>
<dbReference type="OrthoDB" id="4966516at2759"/>
<dbReference type="EMBL" id="JAAGWQ010000163">
    <property type="protein sequence ID" value="KAF5662470.1"/>
    <property type="molecule type" value="Genomic_DNA"/>
</dbReference>
<evidence type="ECO:0000313" key="2">
    <source>
        <dbReference type="Proteomes" id="UP000567885"/>
    </source>
</evidence>
<name>A0A8H5SYS0_FUSHE</name>
<protein>
    <submittedName>
        <fullName evidence="1">Uncharacterized protein</fullName>
    </submittedName>
</protein>
<dbReference type="AlphaFoldDB" id="A0A8H5SYS0"/>
<reference evidence="1 2" key="1">
    <citation type="submission" date="2020-05" db="EMBL/GenBank/DDBJ databases">
        <title>Identification and distribution of gene clusters putatively required for synthesis of sphingolipid metabolism inhibitors in phylogenetically diverse species of the filamentous fungus Fusarium.</title>
        <authorList>
            <person name="Kim H.-S."/>
            <person name="Busman M."/>
            <person name="Brown D.W."/>
            <person name="Divon H."/>
            <person name="Uhlig S."/>
            <person name="Proctor R.H."/>
        </authorList>
    </citation>
    <scope>NUCLEOTIDE SEQUENCE [LARGE SCALE GENOMIC DNA]</scope>
    <source>
        <strain evidence="1 2">NRRL 20693</strain>
    </source>
</reference>
<organism evidence="1 2">
    <name type="scientific">Fusarium heterosporum</name>
    <dbReference type="NCBI Taxonomy" id="42747"/>
    <lineage>
        <taxon>Eukaryota</taxon>
        <taxon>Fungi</taxon>
        <taxon>Dikarya</taxon>
        <taxon>Ascomycota</taxon>
        <taxon>Pezizomycotina</taxon>
        <taxon>Sordariomycetes</taxon>
        <taxon>Hypocreomycetidae</taxon>
        <taxon>Hypocreales</taxon>
        <taxon>Nectriaceae</taxon>
        <taxon>Fusarium</taxon>
        <taxon>Fusarium heterosporum species complex</taxon>
    </lineage>
</organism>
<sequence length="159" mass="18528">MSSYLSFQWPRPEHPNFLCYHRCFDNANANILIALQVPWIQWPNHPLNDANSPWRTIRGKARQAVQEWVCVLEEKALGEVHHKHMRITSMVLMHEQLHLTVVSLTEGEDHMKLFYGFAADAVADLEDIKELKLGKKMIKMVGSGKEAYPVMRKFKNRFV</sequence>
<dbReference type="Proteomes" id="UP000567885">
    <property type="component" value="Unassembled WGS sequence"/>
</dbReference>
<accession>A0A8H5SYS0</accession>
<evidence type="ECO:0000313" key="1">
    <source>
        <dbReference type="EMBL" id="KAF5662470.1"/>
    </source>
</evidence>
<comment type="caution">
    <text evidence="1">The sequence shown here is derived from an EMBL/GenBank/DDBJ whole genome shotgun (WGS) entry which is preliminary data.</text>
</comment>